<reference evidence="5" key="1">
    <citation type="submission" date="2012-11" db="EMBL/GenBank/DDBJ databases">
        <title>Dependencies among metagenomic species, viruses, plasmids and units of genetic variation.</title>
        <authorList>
            <person name="Nielsen H.B."/>
            <person name="Almeida M."/>
            <person name="Juncker A.S."/>
            <person name="Rasmussen S."/>
            <person name="Li J."/>
            <person name="Sunagawa S."/>
            <person name="Plichta D."/>
            <person name="Gautier L."/>
            <person name="Le Chatelier E."/>
            <person name="Peletier E."/>
            <person name="Bonde I."/>
            <person name="Nielsen T."/>
            <person name="Manichanh C."/>
            <person name="Arumugam M."/>
            <person name="Batto J."/>
            <person name="Santos M.B.Q.D."/>
            <person name="Blom N."/>
            <person name="Borruel N."/>
            <person name="Burgdorf K.S."/>
            <person name="Boumezbeur F."/>
            <person name="Casellas F."/>
            <person name="Dore J."/>
            <person name="Guarner F."/>
            <person name="Hansen T."/>
            <person name="Hildebrand F."/>
            <person name="Kaas R.S."/>
            <person name="Kennedy S."/>
            <person name="Kristiansen K."/>
            <person name="Kultima J.R."/>
            <person name="Leonard P."/>
            <person name="Levenez F."/>
            <person name="Lund O."/>
            <person name="Moumen B."/>
            <person name="Le Paslier D."/>
            <person name="Pons N."/>
            <person name="Pedersen O."/>
            <person name="Prifti E."/>
            <person name="Qin J."/>
            <person name="Raes J."/>
            <person name="Tap J."/>
            <person name="Tims S."/>
            <person name="Ussery D.W."/>
            <person name="Yamada T."/>
            <person name="MetaHit consortium"/>
            <person name="Renault P."/>
            <person name="Sicheritz-Ponten T."/>
            <person name="Bork P."/>
            <person name="Wang J."/>
            <person name="Brunak S."/>
            <person name="Ehrlich S.D."/>
        </authorList>
    </citation>
    <scope>NUCLEOTIDE SEQUENCE [LARGE SCALE GENOMIC DNA]</scope>
</reference>
<keyword evidence="3" id="KW-0238">DNA-binding</keyword>
<proteinExistence type="inferred from homology"/>
<dbReference type="CDD" id="cd17282">
    <property type="entry name" value="RMtype1_S_Eco16444ORF1681_TRD1-CR1_like"/>
    <property type="match status" value="1"/>
</dbReference>
<dbReference type="HOGENOM" id="CLU_021095_2_3_9"/>
<dbReference type="Pfam" id="PF01420">
    <property type="entry name" value="Methylase_S"/>
    <property type="match status" value="1"/>
</dbReference>
<evidence type="ECO:0000256" key="1">
    <source>
        <dbReference type="ARBA" id="ARBA00010923"/>
    </source>
</evidence>
<dbReference type="PANTHER" id="PTHR30408:SF13">
    <property type="entry name" value="TYPE I RESTRICTION ENZYME HINDI SPECIFICITY SUBUNIT"/>
    <property type="match status" value="1"/>
</dbReference>
<evidence type="ECO:0000256" key="3">
    <source>
        <dbReference type="ARBA" id="ARBA00023125"/>
    </source>
</evidence>
<dbReference type="Proteomes" id="UP000014937">
    <property type="component" value="Unassembled WGS sequence"/>
</dbReference>
<dbReference type="EMBL" id="CBGL010000007">
    <property type="protein sequence ID" value="CDD09438.1"/>
    <property type="molecule type" value="Genomic_DNA"/>
</dbReference>
<dbReference type="Gene3D" id="3.90.220.20">
    <property type="entry name" value="DNA methylase specificity domains"/>
    <property type="match status" value="2"/>
</dbReference>
<evidence type="ECO:0000256" key="2">
    <source>
        <dbReference type="ARBA" id="ARBA00022747"/>
    </source>
</evidence>
<name>R6WE96_9FIRM</name>
<evidence type="ECO:0000313" key="5">
    <source>
        <dbReference type="EMBL" id="CDD09438.1"/>
    </source>
</evidence>
<evidence type="ECO:0000313" key="6">
    <source>
        <dbReference type="Proteomes" id="UP000014937"/>
    </source>
</evidence>
<dbReference type="Gene3D" id="1.10.287.1120">
    <property type="entry name" value="Bipartite methylase S protein"/>
    <property type="match status" value="1"/>
</dbReference>
<keyword evidence="2" id="KW-0680">Restriction system</keyword>
<dbReference type="GO" id="GO:0009307">
    <property type="term" value="P:DNA restriction-modification system"/>
    <property type="evidence" value="ECO:0007669"/>
    <property type="project" value="UniProtKB-KW"/>
</dbReference>
<comment type="similarity">
    <text evidence="1">Belongs to the type-I restriction system S methylase family.</text>
</comment>
<dbReference type="AlphaFoldDB" id="R6WE96"/>
<dbReference type="InterPro" id="IPR052021">
    <property type="entry name" value="Type-I_RS_S_subunit"/>
</dbReference>
<feature type="domain" description="Type I restriction modification DNA specificity" evidence="4">
    <location>
        <begin position="3"/>
        <end position="178"/>
    </location>
</feature>
<dbReference type="InterPro" id="IPR000055">
    <property type="entry name" value="Restrct_endonuc_typeI_TRD"/>
</dbReference>
<dbReference type="RefSeq" id="WP_021720517.1">
    <property type="nucleotide sequence ID" value="NZ_FR892804.1"/>
</dbReference>
<gene>
    <name evidence="5" type="ORF">BN587_01469</name>
</gene>
<evidence type="ECO:0000259" key="4">
    <source>
        <dbReference type="Pfam" id="PF01420"/>
    </source>
</evidence>
<organism evidence="5 6">
    <name type="scientific">Phascolarctobacterium succinatutens CAG:287</name>
    <dbReference type="NCBI Taxonomy" id="1263101"/>
    <lineage>
        <taxon>Bacteria</taxon>
        <taxon>Bacillati</taxon>
        <taxon>Bacillota</taxon>
        <taxon>Negativicutes</taxon>
        <taxon>Acidaminococcales</taxon>
        <taxon>Acidaminococcaceae</taxon>
        <taxon>Phascolarctobacterium</taxon>
    </lineage>
</organism>
<dbReference type="GO" id="GO:0003677">
    <property type="term" value="F:DNA binding"/>
    <property type="evidence" value="ECO:0007669"/>
    <property type="project" value="UniProtKB-KW"/>
</dbReference>
<comment type="caution">
    <text evidence="5">The sequence shown here is derived from an EMBL/GenBank/DDBJ whole genome shotgun (WGS) entry which is preliminary data.</text>
</comment>
<protein>
    <submittedName>
        <fullName evidence="5">Restriction modification system DNA specificity domain protein</fullName>
    </submittedName>
</protein>
<dbReference type="PANTHER" id="PTHR30408">
    <property type="entry name" value="TYPE-1 RESTRICTION ENZYME ECOKI SPECIFICITY PROTEIN"/>
    <property type="match status" value="1"/>
</dbReference>
<dbReference type="SUPFAM" id="SSF116734">
    <property type="entry name" value="DNA methylase specificity domain"/>
    <property type="match status" value="2"/>
</dbReference>
<sequence>MNEHKIVKITDLGTVNRGKSKHRPRNDSILYGGEYPFIQTGDVKKANLHLVDYTQTYNDVGLKQSKLWKKGTLCFTIAANIADSAILGMDACFPDSIVGFLPYENVSDTTYVKYLFDELKLYFQQISKGTTQDNLSLDKICRVKLRVPDYDTQVKVASILSTYDTAIENNNKRIRLLEQMAENLYKEWFVRFRFPGYENESFIEGIPSSWRYVQLGDIASFDRGISYSSDEINCDDGINLINLKNIQSYGGFRRDGTKQYNGKYKDSQIVAVGDLILGVTDMTQDRRTVGSVALIPQISGTSAISADLVKVNLKVPNVFFYCMCRYGFYSKFFSQFANGANVLHLKPKVLLNKKILLPTAELIEAFVEKVQPMIDIVDDLNCQNDLLIKQRDMLLPRLMSGKLEV</sequence>
<dbReference type="InterPro" id="IPR044946">
    <property type="entry name" value="Restrct_endonuc_typeI_TRD_sf"/>
</dbReference>
<accession>R6WE96</accession>